<comment type="subunit">
    <text evidence="9">Part of the signal recognition particle protein translocation system, which is composed of SRP and FtsY. SRP is a ribonucleoprotein composed of Ffh and a 4.5S RNA molecule.</text>
</comment>
<evidence type="ECO:0000256" key="8">
    <source>
        <dbReference type="ARBA" id="ARBA00048027"/>
    </source>
</evidence>
<feature type="binding site" evidence="9">
    <location>
        <begin position="248"/>
        <end position="251"/>
    </location>
    <ligand>
        <name>GTP</name>
        <dbReference type="ChEBI" id="CHEBI:37565"/>
    </ligand>
</feature>
<dbReference type="PANTHER" id="PTHR11564:SF5">
    <property type="entry name" value="SIGNAL RECOGNITION PARTICLE SUBUNIT SRP54"/>
    <property type="match status" value="1"/>
</dbReference>
<dbReference type="GO" id="GO:0008312">
    <property type="term" value="F:7S RNA binding"/>
    <property type="evidence" value="ECO:0007669"/>
    <property type="project" value="InterPro"/>
</dbReference>
<dbReference type="Pfam" id="PF00448">
    <property type="entry name" value="SRP54"/>
    <property type="match status" value="1"/>
</dbReference>
<feature type="binding site" evidence="9">
    <location>
        <begin position="190"/>
        <end position="194"/>
    </location>
    <ligand>
        <name>GTP</name>
        <dbReference type="ChEBI" id="CHEBI:37565"/>
    </ligand>
</feature>
<proteinExistence type="inferred from homology"/>
<dbReference type="CDD" id="cd18539">
    <property type="entry name" value="SRP_G"/>
    <property type="match status" value="1"/>
</dbReference>
<dbReference type="SMART" id="SM00963">
    <property type="entry name" value="SRP54_N"/>
    <property type="match status" value="1"/>
</dbReference>
<protein>
    <recommendedName>
        <fullName evidence="9">Signal recognition particle protein</fullName>
        <ecNumber evidence="9">3.6.5.4</ecNumber>
    </recommendedName>
    <alternativeName>
        <fullName evidence="9">Fifty-four homolog</fullName>
    </alternativeName>
</protein>
<dbReference type="GO" id="GO:0003924">
    <property type="term" value="F:GTPase activity"/>
    <property type="evidence" value="ECO:0007669"/>
    <property type="project" value="UniProtKB-UniRule"/>
</dbReference>
<keyword evidence="6 9" id="KW-0733">Signal recognition particle</keyword>
<dbReference type="Gene3D" id="3.40.50.300">
    <property type="entry name" value="P-loop containing nucleotide triphosphate hydrolases"/>
    <property type="match status" value="1"/>
</dbReference>
<dbReference type="PANTHER" id="PTHR11564">
    <property type="entry name" value="SIGNAL RECOGNITION PARTICLE 54K PROTEIN SRP54"/>
    <property type="match status" value="1"/>
</dbReference>
<evidence type="ECO:0000256" key="4">
    <source>
        <dbReference type="ARBA" id="ARBA00022884"/>
    </source>
</evidence>
<dbReference type="InterPro" id="IPR013822">
    <property type="entry name" value="Signal_recog_particl_SRP54_hlx"/>
</dbReference>
<dbReference type="InterPro" id="IPR003593">
    <property type="entry name" value="AAA+_ATPase"/>
</dbReference>
<comment type="domain">
    <text evidence="9">Composed of three domains: the N-terminal N domain, which is responsible for interactions with the ribosome, the central G domain, which binds GTP, and the C-terminal M domain, which binds the RNA and the signal sequence of the RNC.</text>
</comment>
<keyword evidence="3 9" id="KW-0378">Hydrolase</keyword>
<feature type="domain" description="SRP54-type proteins GTP-binding" evidence="10">
    <location>
        <begin position="269"/>
        <end position="282"/>
    </location>
</feature>
<dbReference type="EC" id="3.6.5.4" evidence="9"/>
<keyword evidence="7 9" id="KW-0687">Ribonucleoprotein</keyword>
<feature type="binding site" evidence="9">
    <location>
        <begin position="107"/>
        <end position="114"/>
    </location>
    <ligand>
        <name>GTP</name>
        <dbReference type="ChEBI" id="CHEBI:37565"/>
    </ligand>
</feature>
<dbReference type="AlphaFoldDB" id="A0A6S6SIJ0"/>
<evidence type="ECO:0000259" key="10">
    <source>
        <dbReference type="PROSITE" id="PS00300"/>
    </source>
</evidence>
<dbReference type="InterPro" id="IPR036891">
    <property type="entry name" value="Signal_recog_part_SRP54_M_sf"/>
</dbReference>
<comment type="function">
    <text evidence="9">Involved in targeting and insertion of nascent membrane proteins into the cytoplasmic membrane. Binds to the hydrophobic signal sequence of the ribosome-nascent chain (RNC) as it emerges from the ribosomes. The SRP-RNC complex is then targeted to the cytoplasmic membrane where it interacts with the SRP receptor FtsY. Interaction with FtsY leads to the transfer of the RNC complex to the Sec translocase for insertion into the membrane, the hydrolysis of GTP by both Ffh and FtsY, and the dissociation of the SRP-FtsY complex into the individual components.</text>
</comment>
<keyword evidence="5 9" id="KW-0342">GTP-binding</keyword>
<dbReference type="SUPFAM" id="SSF47446">
    <property type="entry name" value="Signal peptide-binding domain"/>
    <property type="match status" value="1"/>
</dbReference>
<dbReference type="GO" id="GO:0048500">
    <property type="term" value="C:signal recognition particle"/>
    <property type="evidence" value="ECO:0007669"/>
    <property type="project" value="UniProtKB-UniRule"/>
</dbReference>
<gene>
    <name evidence="9" type="primary">ffh</name>
    <name evidence="11" type="ORF">HELGO_WM29364</name>
</gene>
<dbReference type="InterPro" id="IPR027417">
    <property type="entry name" value="P-loop_NTPase"/>
</dbReference>
<keyword evidence="4 9" id="KW-0694">RNA-binding</keyword>
<dbReference type="GO" id="GO:0006614">
    <property type="term" value="P:SRP-dependent cotranslational protein targeting to membrane"/>
    <property type="evidence" value="ECO:0007669"/>
    <property type="project" value="InterPro"/>
</dbReference>
<evidence type="ECO:0000256" key="6">
    <source>
        <dbReference type="ARBA" id="ARBA00023135"/>
    </source>
</evidence>
<dbReference type="SMART" id="SM00962">
    <property type="entry name" value="SRP54"/>
    <property type="match status" value="1"/>
</dbReference>
<evidence type="ECO:0000256" key="2">
    <source>
        <dbReference type="ARBA" id="ARBA00022741"/>
    </source>
</evidence>
<evidence type="ECO:0000256" key="7">
    <source>
        <dbReference type="ARBA" id="ARBA00023274"/>
    </source>
</evidence>
<dbReference type="Pfam" id="PF02978">
    <property type="entry name" value="SRP_SPB"/>
    <property type="match status" value="1"/>
</dbReference>
<dbReference type="Gene3D" id="1.10.260.30">
    <property type="entry name" value="Signal recognition particle, SRP54 subunit, M-domain"/>
    <property type="match status" value="1"/>
</dbReference>
<evidence type="ECO:0000256" key="5">
    <source>
        <dbReference type="ARBA" id="ARBA00023134"/>
    </source>
</evidence>
<keyword evidence="2 9" id="KW-0547">Nucleotide-binding</keyword>
<dbReference type="InterPro" id="IPR004780">
    <property type="entry name" value="SRP"/>
</dbReference>
<dbReference type="HAMAP" id="MF_00306">
    <property type="entry name" value="SRP54"/>
    <property type="match status" value="1"/>
</dbReference>
<dbReference type="Pfam" id="PF02881">
    <property type="entry name" value="SRP54_N"/>
    <property type="match status" value="1"/>
</dbReference>
<dbReference type="SMART" id="SM00382">
    <property type="entry name" value="AAA"/>
    <property type="match status" value="1"/>
</dbReference>
<comment type="similarity">
    <text evidence="1 9">Belongs to the GTP-binding SRP family. SRP54 subfamily.</text>
</comment>
<dbReference type="PROSITE" id="PS00300">
    <property type="entry name" value="SRP54"/>
    <property type="match status" value="1"/>
</dbReference>
<organism evidence="11">
    <name type="scientific">uncultured Thiotrichaceae bacterium</name>
    <dbReference type="NCBI Taxonomy" id="298394"/>
    <lineage>
        <taxon>Bacteria</taxon>
        <taxon>Pseudomonadati</taxon>
        <taxon>Pseudomonadota</taxon>
        <taxon>Gammaproteobacteria</taxon>
        <taxon>Thiotrichales</taxon>
        <taxon>Thiotrichaceae</taxon>
        <taxon>environmental samples</taxon>
    </lineage>
</organism>
<evidence type="ECO:0000313" key="11">
    <source>
        <dbReference type="EMBL" id="CAA6802618.1"/>
    </source>
</evidence>
<evidence type="ECO:0000256" key="3">
    <source>
        <dbReference type="ARBA" id="ARBA00022801"/>
    </source>
</evidence>
<dbReference type="InterPro" id="IPR000897">
    <property type="entry name" value="SRP54_GTPase_dom"/>
</dbReference>
<dbReference type="Gene3D" id="1.20.120.140">
    <property type="entry name" value="Signal recognition particle SRP54, nucleotide-binding domain"/>
    <property type="match status" value="1"/>
</dbReference>
<dbReference type="EMBL" id="CACVAV010000044">
    <property type="protein sequence ID" value="CAA6802618.1"/>
    <property type="molecule type" value="Genomic_DNA"/>
</dbReference>
<sequence length="459" mass="49777">MFENLSGRLSSTVKKLRGQARLTDDNIKEALRDVRMALLEADVALPVVRDFISRVRERAIGQEVLNSLSPGQALIKVVNDELVETMGQANESLDLNAQPPAVILMAGLQGAGKTTTVGKLAQFLKEKNKKSVMVVSCDVYRPAAIKQLETVAGQTEAIFFPSDVSQKPVDIALAALDHAKHQYVDVLILDTAGRLAIDAEMMGEISQLHAAVNPVETLFVVDSMTGQDAANTAKAFDDALPLTGVVLTKADGDARGGAALSVRHITGKPIKFIGVGEKLDALEAFHPDRMASRILGMGDVLSLIEDAQQSVDHQKAQKLAKKLNKGKSFNFEDLREQMLQMQKMGGMGGLMDKMPGMGNMAAQMNSQTGDKEVRRMIAIINSMTPGERRHPDLIKASRKRRIALGCGLQVQDVNRLMKQQQQMSKVMKKFSKGGMRKMMQAMKGKMPPGGGGFPPMGGF</sequence>
<dbReference type="FunFam" id="3.40.50.300:FF:000022">
    <property type="entry name" value="Signal recognition particle 54 kDa subunit"/>
    <property type="match status" value="1"/>
</dbReference>
<evidence type="ECO:0000256" key="9">
    <source>
        <dbReference type="HAMAP-Rule" id="MF_00306"/>
    </source>
</evidence>
<comment type="catalytic activity">
    <reaction evidence="8 9">
        <text>GTP + H2O = GDP + phosphate + H(+)</text>
        <dbReference type="Rhea" id="RHEA:19669"/>
        <dbReference type="ChEBI" id="CHEBI:15377"/>
        <dbReference type="ChEBI" id="CHEBI:15378"/>
        <dbReference type="ChEBI" id="CHEBI:37565"/>
        <dbReference type="ChEBI" id="CHEBI:43474"/>
        <dbReference type="ChEBI" id="CHEBI:58189"/>
        <dbReference type="EC" id="3.6.5.4"/>
    </reaction>
</comment>
<reference evidence="11" key="1">
    <citation type="submission" date="2020-01" db="EMBL/GenBank/DDBJ databases">
        <authorList>
            <person name="Meier V. D."/>
            <person name="Meier V D."/>
        </authorList>
    </citation>
    <scope>NUCLEOTIDE SEQUENCE</scope>
    <source>
        <strain evidence="11">HLG_WM_MAG_08</strain>
    </source>
</reference>
<name>A0A6S6SIJ0_9GAMM</name>
<accession>A0A6S6SIJ0</accession>
<dbReference type="InterPro" id="IPR022941">
    <property type="entry name" value="SRP54"/>
</dbReference>
<keyword evidence="9" id="KW-0963">Cytoplasm</keyword>
<dbReference type="SUPFAM" id="SSF52540">
    <property type="entry name" value="P-loop containing nucleoside triphosphate hydrolases"/>
    <property type="match status" value="1"/>
</dbReference>
<dbReference type="NCBIfam" id="TIGR00959">
    <property type="entry name" value="ffh"/>
    <property type="match status" value="1"/>
</dbReference>
<comment type="subcellular location">
    <subcellularLocation>
        <location evidence="9">Cytoplasm</location>
    </subcellularLocation>
    <text evidence="9">The SRP-RNC complex is targeted to the cytoplasmic membrane.</text>
</comment>
<dbReference type="InterPro" id="IPR042101">
    <property type="entry name" value="SRP54_N_sf"/>
</dbReference>
<dbReference type="InterPro" id="IPR004125">
    <property type="entry name" value="Signal_recog_particle_SRP54_M"/>
</dbReference>
<dbReference type="GO" id="GO:0005525">
    <property type="term" value="F:GTP binding"/>
    <property type="evidence" value="ECO:0007669"/>
    <property type="project" value="UniProtKB-UniRule"/>
</dbReference>
<evidence type="ECO:0000256" key="1">
    <source>
        <dbReference type="ARBA" id="ARBA00005450"/>
    </source>
</evidence>